<dbReference type="SUPFAM" id="SSF52980">
    <property type="entry name" value="Restriction endonuclease-like"/>
    <property type="match status" value="1"/>
</dbReference>
<dbReference type="EMBL" id="CP155571">
    <property type="protein sequence ID" value="XFO73970.1"/>
    <property type="molecule type" value="Genomic_DNA"/>
</dbReference>
<accession>A0ABZ3J6R3</accession>
<evidence type="ECO:0000313" key="2">
    <source>
        <dbReference type="Proteomes" id="UP000216052"/>
    </source>
</evidence>
<name>A0ABZ3J6R3_SPOA4</name>
<dbReference type="Proteomes" id="UP000216052">
    <property type="component" value="Chromosome"/>
</dbReference>
<dbReference type="InterPro" id="IPR011335">
    <property type="entry name" value="Restrct_endonuc-II-like"/>
</dbReference>
<organism evidence="1 2">
    <name type="scientific">Sporomusa acidovorans (strain ATCC 49682 / DSM 3132 / Mol)</name>
    <dbReference type="NCBI Taxonomy" id="1123286"/>
    <lineage>
        <taxon>Bacteria</taxon>
        <taxon>Bacillati</taxon>
        <taxon>Bacillota</taxon>
        <taxon>Negativicutes</taxon>
        <taxon>Selenomonadales</taxon>
        <taxon>Sporomusaceae</taxon>
        <taxon>Sporomusa</taxon>
    </lineage>
</organism>
<sequence length="137" mass="14953">MAAEKQFENKVKRFLCSVGVYPAGTPESKMTVACNGWFTKIWGGGFQKSGIPDLICCVNGIFIAPELKASNGRSSELQKLNISIINKSKGIGIILYPEGFENFKKLILGVIDCNTHIPELIALKNALSSTKCAIWTK</sequence>
<reference evidence="1" key="1">
    <citation type="submission" date="2024-05" db="EMBL/GenBank/DDBJ databases">
        <title>Isolation and characterization of Sporomusa carbonis sp. nov., a carboxydotrophic hydrogenogen in the genus of Sporomusa isolated from a charcoal burning pile.</title>
        <authorList>
            <person name="Boeer T."/>
            <person name="Rosenbaum F."/>
            <person name="Eysell L."/>
            <person name="Mueller V."/>
            <person name="Daniel R."/>
            <person name="Poehlein A."/>
        </authorList>
    </citation>
    <scope>NUCLEOTIDE SEQUENCE [LARGE SCALE GENOMIC DNA]</scope>
    <source>
        <strain evidence="1">DSM 3132</strain>
    </source>
</reference>
<dbReference type="Gene3D" id="3.40.1350.10">
    <property type="match status" value="1"/>
</dbReference>
<dbReference type="RefSeq" id="WP_093797888.1">
    <property type="nucleotide sequence ID" value="NZ_CP155571.1"/>
</dbReference>
<evidence type="ECO:0008006" key="3">
    <source>
        <dbReference type="Google" id="ProtNLM"/>
    </source>
</evidence>
<gene>
    <name evidence="1" type="ORF">SPACI_040780</name>
</gene>
<keyword evidence="2" id="KW-1185">Reference proteome</keyword>
<proteinExistence type="predicted"/>
<protein>
    <recommendedName>
        <fullName evidence="3">VRR-NUC domain protein</fullName>
    </recommendedName>
</protein>
<evidence type="ECO:0000313" key="1">
    <source>
        <dbReference type="EMBL" id="XFO73970.1"/>
    </source>
</evidence>
<dbReference type="InterPro" id="IPR011856">
    <property type="entry name" value="tRNA_endonuc-like_dom_sf"/>
</dbReference>